<dbReference type="RefSeq" id="WP_345363643.1">
    <property type="nucleotide sequence ID" value="NZ_BAABII010000010.1"/>
</dbReference>
<dbReference type="SUPFAM" id="SSF51735">
    <property type="entry name" value="NAD(P)-binding Rossmann-fold domains"/>
    <property type="match status" value="1"/>
</dbReference>
<name>A0ABV4CE50_9PSEU</name>
<evidence type="ECO:0000256" key="1">
    <source>
        <dbReference type="ARBA" id="ARBA00023002"/>
    </source>
</evidence>
<dbReference type="EMBL" id="JBGEHV010000008">
    <property type="protein sequence ID" value="MEY8039044.1"/>
    <property type="molecule type" value="Genomic_DNA"/>
</dbReference>
<accession>A0ABV4CE50</accession>
<dbReference type="Pfam" id="PF08240">
    <property type="entry name" value="ADH_N"/>
    <property type="match status" value="1"/>
</dbReference>
<keyword evidence="1" id="KW-0560">Oxidoreductase</keyword>
<protein>
    <submittedName>
        <fullName evidence="4">Zinc-binding dehydrogenase</fullName>
    </submittedName>
</protein>
<dbReference type="InterPro" id="IPR011032">
    <property type="entry name" value="GroES-like_sf"/>
</dbReference>
<evidence type="ECO:0000259" key="2">
    <source>
        <dbReference type="Pfam" id="PF00107"/>
    </source>
</evidence>
<dbReference type="PANTHER" id="PTHR43189:SF1">
    <property type="entry name" value="ZINC-TYPE ALCOHOL DEHYDROGENASE-LIKE PROTEIN C1198.01"/>
    <property type="match status" value="1"/>
</dbReference>
<dbReference type="CDD" id="cd08262">
    <property type="entry name" value="Zn_ADH8"/>
    <property type="match status" value="1"/>
</dbReference>
<dbReference type="Gene3D" id="3.90.180.10">
    <property type="entry name" value="Medium-chain alcohol dehydrogenases, catalytic domain"/>
    <property type="match status" value="1"/>
</dbReference>
<evidence type="ECO:0000259" key="3">
    <source>
        <dbReference type="Pfam" id="PF08240"/>
    </source>
</evidence>
<dbReference type="InterPro" id="IPR013149">
    <property type="entry name" value="ADH-like_C"/>
</dbReference>
<evidence type="ECO:0000313" key="4">
    <source>
        <dbReference type="EMBL" id="MEY8039044.1"/>
    </source>
</evidence>
<comment type="caution">
    <text evidence="4">The sequence shown here is derived from an EMBL/GenBank/DDBJ whole genome shotgun (WGS) entry which is preliminary data.</text>
</comment>
<sequence length="345" mass="36294">MRAAVLRGGRIAVRPDVPDPRPGPGQVLVRVRACGICGSDLHFARHGERMLALGRKVEGAPSGASDPVDLDRDVFMGHEFAAEVLELGPGAAEHTAVGALVTSVPVLLAEGGAAPIVYSNTVHGGYGELMLLSAPLLLDVPNGLPPHHAALTEPMAVGLHAVNKSAIRRGEGAVVLGCGPVGLAVIAALRARGVEPIVATDFSPARRDLAAVLGADRTVDPREETAWSAWAREDGRQLVVFDAIGVPGVINDVLRSAPRGTRLVVVGVCMGTDSIDPYFGITKELSLQFVLGYDAAEFERSLRSIAEGEIDVAPLVTARVPLDRISWAFDALDDPDRHCKIIVEP</sequence>
<gene>
    <name evidence="4" type="ORF">AB8O55_06515</name>
</gene>
<dbReference type="InterPro" id="IPR036291">
    <property type="entry name" value="NAD(P)-bd_dom_sf"/>
</dbReference>
<organism evidence="4 5">
    <name type="scientific">Saccharopolyspora cebuensis</name>
    <dbReference type="NCBI Taxonomy" id="418759"/>
    <lineage>
        <taxon>Bacteria</taxon>
        <taxon>Bacillati</taxon>
        <taxon>Actinomycetota</taxon>
        <taxon>Actinomycetes</taxon>
        <taxon>Pseudonocardiales</taxon>
        <taxon>Pseudonocardiaceae</taxon>
        <taxon>Saccharopolyspora</taxon>
    </lineage>
</organism>
<proteinExistence type="predicted"/>
<feature type="domain" description="Alcohol dehydrogenase-like C-terminal" evidence="2">
    <location>
        <begin position="180"/>
        <end position="306"/>
    </location>
</feature>
<feature type="domain" description="Alcohol dehydrogenase-like N-terminal" evidence="3">
    <location>
        <begin position="23"/>
        <end position="141"/>
    </location>
</feature>
<dbReference type="SUPFAM" id="SSF50129">
    <property type="entry name" value="GroES-like"/>
    <property type="match status" value="1"/>
</dbReference>
<dbReference type="PANTHER" id="PTHR43189">
    <property type="entry name" value="ZINC-TYPE ALCOHOL DEHYDROGENASE-LIKE PROTEIN C1198.01-RELATED"/>
    <property type="match status" value="1"/>
</dbReference>
<dbReference type="InterPro" id="IPR013154">
    <property type="entry name" value="ADH-like_N"/>
</dbReference>
<dbReference type="Gene3D" id="3.40.50.720">
    <property type="entry name" value="NAD(P)-binding Rossmann-like Domain"/>
    <property type="match status" value="1"/>
</dbReference>
<keyword evidence="5" id="KW-1185">Reference proteome</keyword>
<dbReference type="Pfam" id="PF00107">
    <property type="entry name" value="ADH_zinc_N"/>
    <property type="match status" value="1"/>
</dbReference>
<dbReference type="Proteomes" id="UP001564626">
    <property type="component" value="Unassembled WGS sequence"/>
</dbReference>
<evidence type="ECO:0000313" key="5">
    <source>
        <dbReference type="Proteomes" id="UP001564626"/>
    </source>
</evidence>
<reference evidence="4 5" key="1">
    <citation type="submission" date="2024-08" db="EMBL/GenBank/DDBJ databases">
        <title>Genome mining of Saccharopolyspora cebuensis PGLac3 from Nigerian medicinal plant.</title>
        <authorList>
            <person name="Ezeobiora C.E."/>
            <person name="Igbokwe N.H."/>
            <person name="Amin D.H."/>
            <person name="Mendie U.E."/>
        </authorList>
    </citation>
    <scope>NUCLEOTIDE SEQUENCE [LARGE SCALE GENOMIC DNA]</scope>
    <source>
        <strain evidence="4 5">PGLac3</strain>
    </source>
</reference>